<name>A0A937X2U2_9BACT</name>
<sequence length="261" mass="27251">MALEGIRAYGMVPLHEGDQLQLSSAARTAAQPAYVAPPAAQPAVYQDQSSVWAAASNGTYNPVGGPMPALPGAQSLWDRLRATLAMTLTPVRQTPYISQYSPAGREFGYTNGNANCGPASMAMVARAIGYGSNLNDAQLINYLGGVGRTGASGTSVNGIAAMAQTMGLAAEIRGSGPDTAWIAQQLTAGRYVVANGDYFAMAPHANPNRTSGHYVLITGRDAYGRFLVQDPADPDARAVDEQELAHYIRSNTNGGFQVAVG</sequence>
<evidence type="ECO:0000313" key="3">
    <source>
        <dbReference type="Proteomes" id="UP000703893"/>
    </source>
</evidence>
<dbReference type="Pfam" id="PF13529">
    <property type="entry name" value="Peptidase_C39_2"/>
    <property type="match status" value="1"/>
</dbReference>
<accession>A0A937X2U2</accession>
<dbReference type="AlphaFoldDB" id="A0A937X2U2"/>
<gene>
    <name evidence="2" type="ORF">FJZ00_07625</name>
</gene>
<dbReference type="InterPro" id="IPR039564">
    <property type="entry name" value="Peptidase_C39-like"/>
</dbReference>
<protein>
    <submittedName>
        <fullName evidence="2">C39 family peptidase</fullName>
    </submittedName>
</protein>
<evidence type="ECO:0000259" key="1">
    <source>
        <dbReference type="Pfam" id="PF13529"/>
    </source>
</evidence>
<dbReference type="Proteomes" id="UP000703893">
    <property type="component" value="Unassembled WGS sequence"/>
</dbReference>
<organism evidence="2 3">
    <name type="scientific">Candidatus Tanganyikabacteria bacterium</name>
    <dbReference type="NCBI Taxonomy" id="2961651"/>
    <lineage>
        <taxon>Bacteria</taxon>
        <taxon>Bacillati</taxon>
        <taxon>Candidatus Sericytochromatia</taxon>
        <taxon>Candidatus Tanganyikabacteria</taxon>
    </lineage>
</organism>
<reference evidence="2 3" key="1">
    <citation type="submission" date="2019-03" db="EMBL/GenBank/DDBJ databases">
        <title>Lake Tanganyika Metagenome-Assembled Genomes (MAGs).</title>
        <authorList>
            <person name="Tran P."/>
        </authorList>
    </citation>
    <scope>NUCLEOTIDE SEQUENCE [LARGE SCALE GENOMIC DNA]</scope>
    <source>
        <strain evidence="2">K_DeepCast_65m_m2_236</strain>
    </source>
</reference>
<evidence type="ECO:0000313" key="2">
    <source>
        <dbReference type="EMBL" id="MBM3275006.1"/>
    </source>
</evidence>
<dbReference type="EMBL" id="VGJX01000408">
    <property type="protein sequence ID" value="MBM3275006.1"/>
    <property type="molecule type" value="Genomic_DNA"/>
</dbReference>
<dbReference type="Gene3D" id="3.90.70.10">
    <property type="entry name" value="Cysteine proteinases"/>
    <property type="match status" value="1"/>
</dbReference>
<feature type="domain" description="Peptidase C39-like" evidence="1">
    <location>
        <begin position="93"/>
        <end position="232"/>
    </location>
</feature>
<comment type="caution">
    <text evidence="2">The sequence shown here is derived from an EMBL/GenBank/DDBJ whole genome shotgun (WGS) entry which is preliminary data.</text>
</comment>
<proteinExistence type="predicted"/>